<dbReference type="Gene3D" id="1.10.357.10">
    <property type="entry name" value="Tetracycline Repressor, domain 2"/>
    <property type="match status" value="1"/>
</dbReference>
<dbReference type="InterPro" id="IPR050109">
    <property type="entry name" value="HTH-type_TetR-like_transc_reg"/>
</dbReference>
<sequence length="238" mass="24583">MQDKVDHAGSARDRLLWAAAELLDAAPGEPVSTRAICARAGVGAPTLYHHFGNKQGLIDAVVEYGLGQYGTDSAEDDALTDLRAGWDNHVRYGLDNPAFYVLLYGRIAPGRPCKVTAVAEARLRTLVERLNRDGVLLAPVEDVVQQIVAANVGITLQLIAEPAGTADLTLSTALRENVLGGLIAAAGLSGPAVTGGEIADAAGRLAALLGRGSTGASGLSAGERVLLGEWLARLGESA</sequence>
<dbReference type="PROSITE" id="PS50977">
    <property type="entry name" value="HTH_TETR_2"/>
    <property type="match status" value="1"/>
</dbReference>
<dbReference type="PANTHER" id="PTHR30055:SF209">
    <property type="entry name" value="POSSIBLE TRANSCRIPTIONAL REGULATORY PROTEIN (PROBABLY TETR-FAMILY)"/>
    <property type="match status" value="1"/>
</dbReference>
<evidence type="ECO:0000256" key="2">
    <source>
        <dbReference type="PROSITE-ProRule" id="PRU00335"/>
    </source>
</evidence>
<dbReference type="Pfam" id="PF00440">
    <property type="entry name" value="TetR_N"/>
    <property type="match status" value="1"/>
</dbReference>
<feature type="DNA-binding region" description="H-T-H motif" evidence="2">
    <location>
        <begin position="32"/>
        <end position="51"/>
    </location>
</feature>
<evidence type="ECO:0000256" key="1">
    <source>
        <dbReference type="ARBA" id="ARBA00023125"/>
    </source>
</evidence>
<dbReference type="RefSeq" id="WP_174399675.1">
    <property type="nucleotide sequence ID" value="NZ_VBSB01000012.1"/>
</dbReference>
<feature type="domain" description="HTH tetR-type" evidence="3">
    <location>
        <begin position="9"/>
        <end position="69"/>
    </location>
</feature>
<reference evidence="4 5" key="1">
    <citation type="submission" date="2019-05" db="EMBL/GenBank/DDBJ databases">
        <title>Mycolicibacterium sphagni ENV482 genome assembly.</title>
        <authorList>
            <person name="Chen W."/>
            <person name="Faulkner N.W."/>
            <person name="Hyman M.R."/>
        </authorList>
    </citation>
    <scope>NUCLEOTIDE SEQUENCE [LARGE SCALE GENOMIC DNA]</scope>
    <source>
        <strain evidence="4 5">ENV482</strain>
    </source>
</reference>
<protein>
    <submittedName>
        <fullName evidence="4">TetR/AcrR family transcriptional regulator</fullName>
    </submittedName>
</protein>
<evidence type="ECO:0000259" key="3">
    <source>
        <dbReference type="PROSITE" id="PS50977"/>
    </source>
</evidence>
<keyword evidence="5" id="KW-1185">Reference proteome</keyword>
<dbReference type="InterPro" id="IPR009057">
    <property type="entry name" value="Homeodomain-like_sf"/>
</dbReference>
<name>A0ABX2K2K0_9MYCO</name>
<comment type="caution">
    <text evidence="4">The sequence shown here is derived from an EMBL/GenBank/DDBJ whole genome shotgun (WGS) entry which is preliminary data.</text>
</comment>
<evidence type="ECO:0000313" key="4">
    <source>
        <dbReference type="EMBL" id="NTY61952.1"/>
    </source>
</evidence>
<proteinExistence type="predicted"/>
<dbReference type="SUPFAM" id="SSF46689">
    <property type="entry name" value="Homeodomain-like"/>
    <property type="match status" value="1"/>
</dbReference>
<evidence type="ECO:0000313" key="5">
    <source>
        <dbReference type="Proteomes" id="UP000708347"/>
    </source>
</evidence>
<gene>
    <name evidence="4" type="ORF">FEG63_20625</name>
</gene>
<keyword evidence="1 2" id="KW-0238">DNA-binding</keyword>
<dbReference type="InterPro" id="IPR001647">
    <property type="entry name" value="HTH_TetR"/>
</dbReference>
<dbReference type="PANTHER" id="PTHR30055">
    <property type="entry name" value="HTH-TYPE TRANSCRIPTIONAL REGULATOR RUTR"/>
    <property type="match status" value="1"/>
</dbReference>
<dbReference type="Proteomes" id="UP000708347">
    <property type="component" value="Unassembled WGS sequence"/>
</dbReference>
<organism evidence="4 5">
    <name type="scientific">Mycolicibacterium sphagni</name>
    <dbReference type="NCBI Taxonomy" id="1786"/>
    <lineage>
        <taxon>Bacteria</taxon>
        <taxon>Bacillati</taxon>
        <taxon>Actinomycetota</taxon>
        <taxon>Actinomycetes</taxon>
        <taxon>Mycobacteriales</taxon>
        <taxon>Mycobacteriaceae</taxon>
        <taxon>Mycolicibacterium</taxon>
    </lineage>
</organism>
<accession>A0ABX2K2K0</accession>
<dbReference type="EMBL" id="VBSB01000012">
    <property type="protein sequence ID" value="NTY61952.1"/>
    <property type="molecule type" value="Genomic_DNA"/>
</dbReference>